<evidence type="ECO:0000313" key="3">
    <source>
        <dbReference type="Proteomes" id="UP001589836"/>
    </source>
</evidence>
<keyword evidence="1" id="KW-1133">Transmembrane helix</keyword>
<dbReference type="RefSeq" id="WP_377345340.1">
    <property type="nucleotide sequence ID" value="NZ_JBHLTP010000003.1"/>
</dbReference>
<name>A0ABV6LKH3_9BACI</name>
<sequence length="469" mass="53711">MKNRRYYIGAALIFLGIIIYMTLDSPATVGTVDNQQVKQVNSIEGVQAFYEKHIPGLKRARNQDFTQSIQEEVDLGGFQQQLTFDEVWYNEDLIFIFYHRDVESIGKGSDESHLEQRREQDIPHIQNFQLTDFQSKDYYDTRHFLGFIPPGSGVQYDDQFYSVMVLSSFRDIGKREKVTKIDDIMKGEITVNVEGENKTFDVSIPIEFNQALQAVEPNEIGTTLSSKDVSIRLEEIQLGISKTVLHLSVQSPRGHLPKLLELSLGKQEQYMLYLEPKDSHPKDNSYDRNTWQAFQVVAPPLPSVPDHLNIHIQSVHLIGNEQATFTYDEDEWTEEERKGKQLFTTNHGTGVVKDYQSSQDGTSISIKYSHKSDTPLPYTTLSEASLPIFDISTHDNDFTLTAESADKDQLELSDVQSGMHHPDHQENPFHGINLVWDRDLSKEAQPITVRMKNLPYKLMLKEKVTVPIQ</sequence>
<feature type="transmembrane region" description="Helical" evidence="1">
    <location>
        <begin position="7"/>
        <end position="23"/>
    </location>
</feature>
<comment type="caution">
    <text evidence="2">The sequence shown here is derived from an EMBL/GenBank/DDBJ whole genome shotgun (WGS) entry which is preliminary data.</text>
</comment>
<evidence type="ECO:0000313" key="2">
    <source>
        <dbReference type="EMBL" id="MFC0522812.1"/>
    </source>
</evidence>
<dbReference type="EMBL" id="JBHLTP010000003">
    <property type="protein sequence ID" value="MFC0522812.1"/>
    <property type="molecule type" value="Genomic_DNA"/>
</dbReference>
<keyword evidence="3" id="KW-1185">Reference proteome</keyword>
<proteinExistence type="predicted"/>
<organism evidence="2 3">
    <name type="scientific">Pontibacillus salicampi</name>
    <dbReference type="NCBI Taxonomy" id="1449801"/>
    <lineage>
        <taxon>Bacteria</taxon>
        <taxon>Bacillati</taxon>
        <taxon>Bacillota</taxon>
        <taxon>Bacilli</taxon>
        <taxon>Bacillales</taxon>
        <taxon>Bacillaceae</taxon>
        <taxon>Pontibacillus</taxon>
    </lineage>
</organism>
<keyword evidence="1" id="KW-0472">Membrane</keyword>
<gene>
    <name evidence="2" type="ORF">ACFFGV_04300</name>
</gene>
<dbReference type="Proteomes" id="UP001589836">
    <property type="component" value="Unassembled WGS sequence"/>
</dbReference>
<accession>A0ABV6LKH3</accession>
<evidence type="ECO:0008006" key="4">
    <source>
        <dbReference type="Google" id="ProtNLM"/>
    </source>
</evidence>
<protein>
    <recommendedName>
        <fullName evidence="4">DUF4179 domain-containing protein</fullName>
    </recommendedName>
</protein>
<keyword evidence="1" id="KW-0812">Transmembrane</keyword>
<reference evidence="2 3" key="1">
    <citation type="submission" date="2024-09" db="EMBL/GenBank/DDBJ databases">
        <authorList>
            <person name="Sun Q."/>
            <person name="Mori K."/>
        </authorList>
    </citation>
    <scope>NUCLEOTIDE SEQUENCE [LARGE SCALE GENOMIC DNA]</scope>
    <source>
        <strain evidence="2 3">NCAIM B.02529</strain>
    </source>
</reference>
<evidence type="ECO:0000256" key="1">
    <source>
        <dbReference type="SAM" id="Phobius"/>
    </source>
</evidence>